<organism evidence="2 3">
    <name type="scientific">Symplocastrum torsivum CPER-KK1</name>
    <dbReference type="NCBI Taxonomy" id="450513"/>
    <lineage>
        <taxon>Bacteria</taxon>
        <taxon>Bacillati</taxon>
        <taxon>Cyanobacteriota</taxon>
        <taxon>Cyanophyceae</taxon>
        <taxon>Oscillatoriophycideae</taxon>
        <taxon>Oscillatoriales</taxon>
        <taxon>Microcoleaceae</taxon>
        <taxon>Symplocastrum</taxon>
    </lineage>
</organism>
<name>A0A951PSD4_9CYAN</name>
<protein>
    <submittedName>
        <fullName evidence="2">Uncharacterized protein</fullName>
    </submittedName>
</protein>
<keyword evidence="1" id="KW-0812">Transmembrane</keyword>
<dbReference type="EMBL" id="JAHHIF010000081">
    <property type="protein sequence ID" value="MBW4549052.1"/>
    <property type="molecule type" value="Genomic_DNA"/>
</dbReference>
<reference evidence="2" key="2">
    <citation type="journal article" date="2022" name="Microbiol. Resour. Announc.">
        <title>Metagenome Sequencing to Explore Phylogenomics of Terrestrial Cyanobacteria.</title>
        <authorList>
            <person name="Ward R.D."/>
            <person name="Stajich J.E."/>
            <person name="Johansen J.R."/>
            <person name="Huntemann M."/>
            <person name="Clum A."/>
            <person name="Foster B."/>
            <person name="Foster B."/>
            <person name="Roux S."/>
            <person name="Palaniappan K."/>
            <person name="Varghese N."/>
            <person name="Mukherjee S."/>
            <person name="Reddy T.B.K."/>
            <person name="Daum C."/>
            <person name="Copeland A."/>
            <person name="Chen I.A."/>
            <person name="Ivanova N.N."/>
            <person name="Kyrpides N.C."/>
            <person name="Shapiro N."/>
            <person name="Eloe-Fadrosh E.A."/>
            <person name="Pietrasiak N."/>
        </authorList>
    </citation>
    <scope>NUCLEOTIDE SEQUENCE</scope>
    <source>
        <strain evidence="2">CPER-KK1</strain>
    </source>
</reference>
<reference evidence="2" key="1">
    <citation type="submission" date="2021-05" db="EMBL/GenBank/DDBJ databases">
        <authorList>
            <person name="Pietrasiak N."/>
            <person name="Ward R."/>
            <person name="Stajich J.E."/>
            <person name="Kurbessoian T."/>
        </authorList>
    </citation>
    <scope>NUCLEOTIDE SEQUENCE</scope>
    <source>
        <strain evidence="2">CPER-KK1</strain>
    </source>
</reference>
<comment type="caution">
    <text evidence="2">The sequence shown here is derived from an EMBL/GenBank/DDBJ whole genome shotgun (WGS) entry which is preliminary data.</text>
</comment>
<evidence type="ECO:0000313" key="2">
    <source>
        <dbReference type="EMBL" id="MBW4549052.1"/>
    </source>
</evidence>
<evidence type="ECO:0000256" key="1">
    <source>
        <dbReference type="SAM" id="Phobius"/>
    </source>
</evidence>
<keyword evidence="1" id="KW-0472">Membrane</keyword>
<feature type="transmembrane region" description="Helical" evidence="1">
    <location>
        <begin position="67"/>
        <end position="87"/>
    </location>
</feature>
<evidence type="ECO:0000313" key="3">
    <source>
        <dbReference type="Proteomes" id="UP000753908"/>
    </source>
</evidence>
<sequence>MYLVSPLREDPTFQRPHAAYSATTVEWLSGVNDDVWANAAVILAGLLALNSMLVLWTLQRVRQIGRLIILGLCMWFVLWYVYTWYLIGLVVVD</sequence>
<keyword evidence="1" id="KW-1133">Transmembrane helix</keyword>
<proteinExistence type="predicted"/>
<dbReference type="Proteomes" id="UP000753908">
    <property type="component" value="Unassembled WGS sequence"/>
</dbReference>
<gene>
    <name evidence="2" type="ORF">KME25_32305</name>
</gene>
<accession>A0A951PSD4</accession>
<feature type="transmembrane region" description="Helical" evidence="1">
    <location>
        <begin position="35"/>
        <end position="55"/>
    </location>
</feature>
<dbReference type="AlphaFoldDB" id="A0A951PSD4"/>